<proteinExistence type="predicted"/>
<dbReference type="Pfam" id="PF19040">
    <property type="entry name" value="SGNH"/>
    <property type="match status" value="1"/>
</dbReference>
<keyword evidence="1" id="KW-0732">Signal</keyword>
<accession>A0A016SF92</accession>
<feature type="chain" id="PRO_5012339162" description="SGNH domain-containing protein" evidence="1">
    <location>
        <begin position="16"/>
        <end position="377"/>
    </location>
</feature>
<feature type="signal peptide" evidence="1">
    <location>
        <begin position="1"/>
        <end position="15"/>
    </location>
</feature>
<evidence type="ECO:0000313" key="4">
    <source>
        <dbReference type="Proteomes" id="UP000024635"/>
    </source>
</evidence>
<dbReference type="Proteomes" id="UP000024635">
    <property type="component" value="Unassembled WGS sequence"/>
</dbReference>
<sequence>MLLICSLAMSTTVLALWPHNVYDDKFTREPVNYTKINPNNAAWNMTLMRYLNHMEGVKDHFILEEIGCVYSSRFIDLPNYKPLGFCSMKEGNGSYNFFVIGNSFACNQAEMIFKSFGKFARRFDVLCLYACEFMTWTPDDKCKTRLNYTAVIEELKPDVVFVIESDAVAVTVHPKKFSCNCSYSNTQSTANHVIRYENLQHFVLIIFIHFLHNDGVAVEVFRGKAPFNTRDPIDNDKIFKGQMKQITELEDVAKKVYILQAFPSCELRCTSLAHEFTDKGRPLKEIKEGLIGRDDFFARLRIHEIERRCRKCEVIDYLPMLVDGNGLYLGYNPQNNLMYLDRSNHLNRFGKERVQPLFDRLAKTFESFVALDNVTLS</sequence>
<dbReference type="PANTHER" id="PTHR23028:SF53">
    <property type="entry name" value="ACYL_TRANSF_3 DOMAIN-CONTAINING PROTEIN"/>
    <property type="match status" value="1"/>
</dbReference>
<evidence type="ECO:0000256" key="1">
    <source>
        <dbReference type="SAM" id="SignalP"/>
    </source>
</evidence>
<feature type="domain" description="SGNH" evidence="2">
    <location>
        <begin position="82"/>
        <end position="359"/>
    </location>
</feature>
<dbReference type="AlphaFoldDB" id="A0A016SF92"/>
<dbReference type="PANTHER" id="PTHR23028">
    <property type="entry name" value="ACETYLTRANSFERASE"/>
    <property type="match status" value="1"/>
</dbReference>
<comment type="caution">
    <text evidence="3">The sequence shown here is derived from an EMBL/GenBank/DDBJ whole genome shotgun (WGS) entry which is preliminary data.</text>
</comment>
<keyword evidence="4" id="KW-1185">Reference proteome</keyword>
<evidence type="ECO:0000259" key="2">
    <source>
        <dbReference type="Pfam" id="PF19040"/>
    </source>
</evidence>
<protein>
    <recommendedName>
        <fullName evidence="2">SGNH domain-containing protein</fullName>
    </recommendedName>
</protein>
<dbReference type="GO" id="GO:0000271">
    <property type="term" value="P:polysaccharide biosynthetic process"/>
    <property type="evidence" value="ECO:0007669"/>
    <property type="project" value="TreeGrafter"/>
</dbReference>
<dbReference type="InterPro" id="IPR043968">
    <property type="entry name" value="SGNH"/>
</dbReference>
<dbReference type="InterPro" id="IPR050879">
    <property type="entry name" value="Acyltransferase_3"/>
</dbReference>
<evidence type="ECO:0000313" key="3">
    <source>
        <dbReference type="EMBL" id="EYB89388.1"/>
    </source>
</evidence>
<organism evidence="3 4">
    <name type="scientific">Ancylostoma ceylanicum</name>
    <dbReference type="NCBI Taxonomy" id="53326"/>
    <lineage>
        <taxon>Eukaryota</taxon>
        <taxon>Metazoa</taxon>
        <taxon>Ecdysozoa</taxon>
        <taxon>Nematoda</taxon>
        <taxon>Chromadorea</taxon>
        <taxon>Rhabditida</taxon>
        <taxon>Rhabditina</taxon>
        <taxon>Rhabditomorpha</taxon>
        <taxon>Strongyloidea</taxon>
        <taxon>Ancylostomatidae</taxon>
        <taxon>Ancylostomatinae</taxon>
        <taxon>Ancylostoma</taxon>
    </lineage>
</organism>
<dbReference type="GO" id="GO:0016020">
    <property type="term" value="C:membrane"/>
    <property type="evidence" value="ECO:0007669"/>
    <property type="project" value="TreeGrafter"/>
</dbReference>
<reference evidence="4" key="1">
    <citation type="journal article" date="2015" name="Nat. Genet.">
        <title>The genome and transcriptome of the zoonotic hookworm Ancylostoma ceylanicum identify infection-specific gene families.</title>
        <authorList>
            <person name="Schwarz E.M."/>
            <person name="Hu Y."/>
            <person name="Antoshechkin I."/>
            <person name="Miller M.M."/>
            <person name="Sternberg P.W."/>
            <person name="Aroian R.V."/>
        </authorList>
    </citation>
    <scope>NUCLEOTIDE SEQUENCE</scope>
    <source>
        <strain evidence="4">HY135</strain>
    </source>
</reference>
<dbReference type="EMBL" id="JARK01001568">
    <property type="protein sequence ID" value="EYB89388.1"/>
    <property type="molecule type" value="Genomic_DNA"/>
</dbReference>
<name>A0A016SF92_9BILA</name>
<gene>
    <name evidence="3" type="primary">Acey_s0232.g3028</name>
    <name evidence="3" type="ORF">Y032_0232g3028</name>
</gene>